<keyword evidence="2" id="KW-1185">Reference proteome</keyword>
<comment type="caution">
    <text evidence="1">The sequence shown here is derived from an EMBL/GenBank/DDBJ whole genome shotgun (WGS) entry which is preliminary data.</text>
</comment>
<reference evidence="1" key="1">
    <citation type="submission" date="2023-04" db="EMBL/GenBank/DDBJ databases">
        <title>A chromosome-level genome assembly of the parasitoid wasp Eretmocerus hayati.</title>
        <authorList>
            <person name="Zhong Y."/>
            <person name="Liu S."/>
            <person name="Liu Y."/>
        </authorList>
    </citation>
    <scope>NUCLEOTIDE SEQUENCE</scope>
    <source>
        <strain evidence="1">ZJU_SS_LIU_2023</strain>
    </source>
</reference>
<gene>
    <name evidence="1" type="ORF">QAD02_023281</name>
</gene>
<dbReference type="EMBL" id="CM056741">
    <property type="protein sequence ID" value="KAJ8687487.1"/>
    <property type="molecule type" value="Genomic_DNA"/>
</dbReference>
<protein>
    <submittedName>
        <fullName evidence="1">Uncharacterized protein</fullName>
    </submittedName>
</protein>
<sequence>MKAAVQPLILLLTVLYQSITVLNGVPIYGPEMRIALGGNYKYAFTSLITNRSSTNFEEKYLCTSIMISDKHVITVAECLQNLPLSELEVTFGYTDRSKVEITDNSGSSSANVDDEFGMQVVPAKKTETFKEWSERKGKPINLPVYNDIAVIELQDYPGFMPALIPFTNYDQKIGSPVQMLAWGKVAIGNELLRQLQLPQKAPMKIMSRSACENKVDSISRSYTKFNLPNNVYCIIGSTPTVALHGDIGGPILDMSNNLVGMIVKRVPGSTFNWLDKSHVNPVLRLGGFQDFIEDTAQLKLGPVMKILGKVKINHA</sequence>
<accession>A0ACC2PVK3</accession>
<evidence type="ECO:0000313" key="1">
    <source>
        <dbReference type="EMBL" id="KAJ8687487.1"/>
    </source>
</evidence>
<dbReference type="Proteomes" id="UP001239111">
    <property type="component" value="Chromosome 1"/>
</dbReference>
<proteinExistence type="predicted"/>
<organism evidence="1 2">
    <name type="scientific">Eretmocerus hayati</name>
    <dbReference type="NCBI Taxonomy" id="131215"/>
    <lineage>
        <taxon>Eukaryota</taxon>
        <taxon>Metazoa</taxon>
        <taxon>Ecdysozoa</taxon>
        <taxon>Arthropoda</taxon>
        <taxon>Hexapoda</taxon>
        <taxon>Insecta</taxon>
        <taxon>Pterygota</taxon>
        <taxon>Neoptera</taxon>
        <taxon>Endopterygota</taxon>
        <taxon>Hymenoptera</taxon>
        <taxon>Apocrita</taxon>
        <taxon>Proctotrupomorpha</taxon>
        <taxon>Chalcidoidea</taxon>
        <taxon>Aphelinidae</taxon>
        <taxon>Aphelininae</taxon>
        <taxon>Eretmocerus</taxon>
    </lineage>
</organism>
<evidence type="ECO:0000313" key="2">
    <source>
        <dbReference type="Proteomes" id="UP001239111"/>
    </source>
</evidence>
<name>A0ACC2PVK3_9HYME</name>